<evidence type="ECO:0000313" key="3">
    <source>
        <dbReference type="Proteomes" id="UP001310692"/>
    </source>
</evidence>
<feature type="region of interest" description="Disordered" evidence="1">
    <location>
        <begin position="506"/>
        <end position="532"/>
    </location>
</feature>
<dbReference type="RefSeq" id="WP_330196014.1">
    <property type="nucleotide sequence ID" value="NZ_JAZDRO010000002.1"/>
</dbReference>
<gene>
    <name evidence="2" type="ORF">V0U35_07245</name>
</gene>
<evidence type="ECO:0008006" key="4">
    <source>
        <dbReference type="Google" id="ProtNLM"/>
    </source>
</evidence>
<dbReference type="EMBL" id="JAZDRO010000002">
    <property type="protein sequence ID" value="MEE2566474.1"/>
    <property type="molecule type" value="Genomic_DNA"/>
</dbReference>
<comment type="caution">
    <text evidence="2">The sequence shown here is derived from an EMBL/GenBank/DDBJ whole genome shotgun (WGS) entry which is preliminary data.</text>
</comment>
<proteinExistence type="predicted"/>
<keyword evidence="3" id="KW-1185">Reference proteome</keyword>
<evidence type="ECO:0000313" key="2">
    <source>
        <dbReference type="EMBL" id="MEE2566474.1"/>
    </source>
</evidence>
<dbReference type="Proteomes" id="UP001310692">
    <property type="component" value="Unassembled WGS sequence"/>
</dbReference>
<accession>A0ABU7LY39</accession>
<sequence length="532" mass="60530">MKRILVLHDMAKGSRRTNRDHVYNYAKYRPGNLYVFHNIKAPITEALKTFPFDGIILNYCFLSNRASIYDLQKERWSFLADSSAVKIAICQDDYTDHISLDEWIRDIRADVIFSPIQDNLDVLYPTNWGKAQFREGLTGYTDHAQIEELESYSKPFRDRTIDVGTRVRYLPPVFGRYGQQKGQSAERFAKLAAEAGFNVDISTRSEDVIFGSRWLQFLGNCKFTLGSKGGASLADPRGEIRVKVAEFMADNPNASFETVERECFEGLDGKYIFAGVSPRLFESAALRTCQILTRDTYVGGMEPYVDYIPLDEDFSNLDEVFDLMRNESACLSMIDSCYEKLIASKAFDYSAFVDEVLDFIPEATDMGERGEAQLLDEHFGIINPFRRTRERFGGTMETALKTVISLLKTEFFVPAESLDWPRPYALSPQFAPLAGGIEGQRRSVYAMLPELMAYAEDDPEARKDLERVFEEFAYGSLAPERYFTNTGSLSWWDMCEYIFEPAGSDATARTATTSRRKRKTPSPKNQADKATT</sequence>
<evidence type="ECO:0000256" key="1">
    <source>
        <dbReference type="SAM" id="MobiDB-lite"/>
    </source>
</evidence>
<protein>
    <recommendedName>
        <fullName evidence="4">Glycosyltransferase family 1 protein</fullName>
    </recommendedName>
</protein>
<reference evidence="2 3" key="1">
    <citation type="submission" date="2024-01" db="EMBL/GenBank/DDBJ databases">
        <title>Hyphobacterium bacterium isolated from marine sediment.</title>
        <authorList>
            <person name="Zhao S."/>
        </authorList>
    </citation>
    <scope>NUCLEOTIDE SEQUENCE [LARGE SCALE GENOMIC DNA]</scope>
    <source>
        <strain evidence="2 3">Y60-23</strain>
    </source>
</reference>
<name>A0ABU7LY39_9PROT</name>
<organism evidence="2 3">
    <name type="scientific">Hyphobacterium marinum</name>
    <dbReference type="NCBI Taxonomy" id="3116574"/>
    <lineage>
        <taxon>Bacteria</taxon>
        <taxon>Pseudomonadati</taxon>
        <taxon>Pseudomonadota</taxon>
        <taxon>Alphaproteobacteria</taxon>
        <taxon>Maricaulales</taxon>
        <taxon>Maricaulaceae</taxon>
        <taxon>Hyphobacterium</taxon>
    </lineage>
</organism>